<evidence type="ECO:0000313" key="4">
    <source>
        <dbReference type="Proteomes" id="UP001431217"/>
    </source>
</evidence>
<name>A0ABT0MJP0_9GAMM</name>
<dbReference type="Pfam" id="PF00144">
    <property type="entry name" value="Beta-lactamase"/>
    <property type="match status" value="1"/>
</dbReference>
<proteinExistence type="predicted"/>
<dbReference type="SUPFAM" id="SSF56601">
    <property type="entry name" value="beta-lactamase/transpeptidase-like"/>
    <property type="match status" value="1"/>
</dbReference>
<keyword evidence="4" id="KW-1185">Reference proteome</keyword>
<dbReference type="InterPro" id="IPR050789">
    <property type="entry name" value="Diverse_Enzym_Activities"/>
</dbReference>
<dbReference type="InterPro" id="IPR012338">
    <property type="entry name" value="Beta-lactam/transpept-like"/>
</dbReference>
<evidence type="ECO:0000313" key="3">
    <source>
        <dbReference type="EMBL" id="MCL1635102.1"/>
    </source>
</evidence>
<organism evidence="3 4">
    <name type="scientific">Luteimonas galliterrae</name>
    <dbReference type="NCBI Taxonomy" id="2940486"/>
    <lineage>
        <taxon>Bacteria</taxon>
        <taxon>Pseudomonadati</taxon>
        <taxon>Pseudomonadota</taxon>
        <taxon>Gammaproteobacteria</taxon>
        <taxon>Lysobacterales</taxon>
        <taxon>Lysobacteraceae</taxon>
        <taxon>Luteimonas</taxon>
    </lineage>
</organism>
<dbReference type="Proteomes" id="UP001431217">
    <property type="component" value="Unassembled WGS sequence"/>
</dbReference>
<keyword evidence="1" id="KW-0732">Signal</keyword>
<evidence type="ECO:0000256" key="1">
    <source>
        <dbReference type="SAM" id="SignalP"/>
    </source>
</evidence>
<feature type="signal peptide" evidence="1">
    <location>
        <begin position="1"/>
        <end position="22"/>
    </location>
</feature>
<dbReference type="RefSeq" id="WP_249474410.1">
    <property type="nucleotide sequence ID" value="NZ_JAMBEP010000002.1"/>
</dbReference>
<dbReference type="EMBL" id="JAMBEP010000002">
    <property type="protein sequence ID" value="MCL1635102.1"/>
    <property type="molecule type" value="Genomic_DNA"/>
</dbReference>
<reference evidence="3 4" key="1">
    <citation type="submission" date="2022-05" db="EMBL/GenBank/DDBJ databases">
        <title>Luteimonas sp. SX5, whole genome shotgun sequencing project.</title>
        <authorList>
            <person name="Zhao G."/>
            <person name="Shen L."/>
        </authorList>
    </citation>
    <scope>NUCLEOTIDE SEQUENCE [LARGE SCALE GENOMIC DNA]</scope>
    <source>
        <strain evidence="3 4">SX5</strain>
    </source>
</reference>
<dbReference type="PANTHER" id="PTHR43283:SF3">
    <property type="entry name" value="BETA-LACTAMASE FAMILY PROTEIN (AFU_ORTHOLOGUE AFUA_5G07500)"/>
    <property type="match status" value="1"/>
</dbReference>
<feature type="domain" description="Beta-lactamase-related" evidence="2">
    <location>
        <begin position="49"/>
        <end position="410"/>
    </location>
</feature>
<comment type="caution">
    <text evidence="3">The sequence shown here is derived from an EMBL/GenBank/DDBJ whole genome shotgun (WGS) entry which is preliminary data.</text>
</comment>
<sequence>MASPVIRLASVALYAAAIAAHAGGPEPLPAAAPASSGFSAQGLEDLHRFMRNATGPQGYLGGVTLIARDGKIVDWRAYGHRDLARKSPMDKDAIFRIYSMTKTVTSVAVLMLAEEGKIALDDPIGRHLPELAKMQLFSGGTADAPQLRPSAEPITIRELLTHTAGFPAGLKGDEPAVALQERADPHGAADLRGFVERLSRAPLAAEPGTRFGYDGAATEVLARLVEAKSGENFAVFLRKRLFGPLRMGDTDFSVPESKRDRIADLTRMGDDGRLALDGSVSARHPGEKLNAYDSGAGGLYSTAADYARFCQMLLNGGELDGASVLGRKTVDMMMSNQLTMLDPPVTQFSDAEGFGFGGAVVIDAAKSGIPGSLGRFGWPGAASTTYTIDRRQRLVAIMMLQHLPREGVKDLPRISRSFYGLVYEGLAR</sequence>
<protein>
    <submittedName>
        <fullName evidence="3">Beta-lactamase family protein</fullName>
    </submittedName>
</protein>
<dbReference type="InterPro" id="IPR001466">
    <property type="entry name" value="Beta-lactam-related"/>
</dbReference>
<gene>
    <name evidence="3" type="ORF">M2650_10740</name>
</gene>
<dbReference type="PANTHER" id="PTHR43283">
    <property type="entry name" value="BETA-LACTAMASE-RELATED"/>
    <property type="match status" value="1"/>
</dbReference>
<evidence type="ECO:0000259" key="2">
    <source>
        <dbReference type="Pfam" id="PF00144"/>
    </source>
</evidence>
<feature type="chain" id="PRO_5047450242" evidence="1">
    <location>
        <begin position="23"/>
        <end position="428"/>
    </location>
</feature>
<accession>A0ABT0MJP0</accession>
<dbReference type="Gene3D" id="3.40.710.10">
    <property type="entry name" value="DD-peptidase/beta-lactamase superfamily"/>
    <property type="match status" value="1"/>
</dbReference>